<dbReference type="RefSeq" id="XP_028472272.1">
    <property type="nucleotide sequence ID" value="XM_028619403.1"/>
</dbReference>
<proteinExistence type="predicted"/>
<protein>
    <submittedName>
        <fullName evidence="1">Uncharacterized protein</fullName>
    </submittedName>
</protein>
<dbReference type="EMBL" id="RSCE01000018">
    <property type="protein sequence ID" value="RSH77125.1"/>
    <property type="molecule type" value="Genomic_DNA"/>
</dbReference>
<evidence type="ECO:0000313" key="1">
    <source>
        <dbReference type="EMBL" id="RSH77125.1"/>
    </source>
</evidence>
<keyword evidence="2" id="KW-1185">Reference proteome</keyword>
<dbReference type="Proteomes" id="UP000279236">
    <property type="component" value="Unassembled WGS sequence"/>
</dbReference>
<organism evidence="1 2">
    <name type="scientific">Apiotrichum porosum</name>
    <dbReference type="NCBI Taxonomy" id="105984"/>
    <lineage>
        <taxon>Eukaryota</taxon>
        <taxon>Fungi</taxon>
        <taxon>Dikarya</taxon>
        <taxon>Basidiomycota</taxon>
        <taxon>Agaricomycotina</taxon>
        <taxon>Tremellomycetes</taxon>
        <taxon>Trichosporonales</taxon>
        <taxon>Trichosporonaceae</taxon>
        <taxon>Apiotrichum</taxon>
    </lineage>
</organism>
<gene>
    <name evidence="1" type="ORF">EHS24_003755</name>
</gene>
<evidence type="ECO:0000313" key="2">
    <source>
        <dbReference type="Proteomes" id="UP000279236"/>
    </source>
</evidence>
<name>A0A427XE46_9TREE</name>
<reference evidence="1 2" key="1">
    <citation type="submission" date="2018-11" db="EMBL/GenBank/DDBJ databases">
        <title>Genome sequence of Apiotrichum porosum DSM 27194.</title>
        <authorList>
            <person name="Aliyu H."/>
            <person name="Gorte O."/>
            <person name="Ochsenreither K."/>
        </authorList>
    </citation>
    <scope>NUCLEOTIDE SEQUENCE [LARGE SCALE GENOMIC DNA]</scope>
    <source>
        <strain evidence="1 2">DSM 27194</strain>
    </source>
</reference>
<sequence length="540" mass="59650">MASSVSRVLLGPAHEALVERILLHLDLESVLSAAKLPLRAAYYGFPSSYIDFDHPLFGVAPSPFEMIERCIGVQRGWQNLKPKAIKLITQPTMTIQQLVPTCGLVIMAGTTLQQQCSGRGNDLYGWVVRDLYSLRDGNAAKGAPSFSATCDTAFQCLAASREDNMVATASITRNGSTVDVTIRFYILEPTDKHQWNDGDDIVAVPHPAAATISFNENVRDPPDQMLAELPDFATPTFQLGPDGSLMLSIGYPQSTRMWNWRTGTQTMSFLGVTKPFLAHPVSRWGQTSYSVWGLPREQQAWLVTASAYFNLPSRQKCRLAQSLGSATCLAATPHTGMPLWQGGFTRPVWPTVVGLLDELQQASRQWVDQGVQSLSMPLETFSDNVDVNIWSEFAHTAISGYRAVTVHLQSGLHEGQFDFSLHLTDWRVRAERYKDSIHTGPFGGRPACTVPLPPLPVPDDPFVRRPSFAVPLSPPPLLDAVPRQHNEAEWIALGSPWDRTVPAANVLHTLIPNYVIRHRGQKRTVANIFLGVDLHEGDIE</sequence>
<accession>A0A427XE46</accession>
<dbReference type="AlphaFoldDB" id="A0A427XE46"/>
<dbReference type="GeneID" id="39588298"/>
<comment type="caution">
    <text evidence="1">The sequence shown here is derived from an EMBL/GenBank/DDBJ whole genome shotgun (WGS) entry which is preliminary data.</text>
</comment>